<proteinExistence type="predicted"/>
<evidence type="ECO:0000313" key="1">
    <source>
        <dbReference type="EMBL" id="QEX22622.1"/>
    </source>
</evidence>
<dbReference type="Proteomes" id="UP000325797">
    <property type="component" value="Chromosome"/>
</dbReference>
<accession>A0A5J6MY03</accession>
<dbReference type="EMBL" id="CP042582">
    <property type="protein sequence ID" value="QEX22622.1"/>
    <property type="molecule type" value="Genomic_DNA"/>
</dbReference>
<keyword evidence="2" id="KW-1185">Reference proteome</keyword>
<dbReference type="OrthoDB" id="5377797at2"/>
<reference evidence="1 2" key="1">
    <citation type="submission" date="2019-08" db="EMBL/GenBank/DDBJ databases">
        <title>Hyperibacter terrae gen. nov., sp. nov. and Hyperibacter viscosus sp. nov., two new members in the family Rhodospirillaceae isolated from the rhizosphere of Hypericum perforatum.</title>
        <authorList>
            <person name="Noviana Z."/>
        </authorList>
    </citation>
    <scope>NUCLEOTIDE SEQUENCE [LARGE SCALE GENOMIC DNA]</scope>
    <source>
        <strain evidence="1 2">R5959</strain>
    </source>
</reference>
<gene>
    <name evidence="1" type="ORF">FRZ61_25540</name>
</gene>
<organism evidence="1 2">
    <name type="scientific">Hypericibacter adhaerens</name>
    <dbReference type="NCBI Taxonomy" id="2602016"/>
    <lineage>
        <taxon>Bacteria</taxon>
        <taxon>Pseudomonadati</taxon>
        <taxon>Pseudomonadota</taxon>
        <taxon>Alphaproteobacteria</taxon>
        <taxon>Rhodospirillales</taxon>
        <taxon>Dongiaceae</taxon>
        <taxon>Hypericibacter</taxon>
    </lineage>
</organism>
<protein>
    <submittedName>
        <fullName evidence="1">Uncharacterized protein</fullName>
    </submittedName>
</protein>
<dbReference type="RefSeq" id="WP_151118089.1">
    <property type="nucleotide sequence ID" value="NZ_CP042582.1"/>
</dbReference>
<dbReference type="KEGG" id="hadh:FRZ61_25540"/>
<name>A0A5J6MY03_9PROT</name>
<dbReference type="AlphaFoldDB" id="A0A5J6MY03"/>
<sequence>MQAPIAQAVALTIAGNRFLQGGDLAGFWPDASVFRHCARVAFVTLSGPDAAPVATPYADHPLAWLQKLQGEGRSGLRLLYAPSQGTQRDRELAGFAGGGGRRFIAAVAGDKADLWEARWAVGDRKDPAQKIWIVTYGRVATDFDLADEAEREPPAIRADLAETLAAITQFADAQQLTNFAASFREASERLESAAPLTGSWFETLAHEGSLGLAARQLLGAAEAPGSLAPWAPGTISPSRARPARPMTSCPTVFSCW</sequence>
<evidence type="ECO:0000313" key="2">
    <source>
        <dbReference type="Proteomes" id="UP000325797"/>
    </source>
</evidence>